<dbReference type="PANTHER" id="PTHR24038">
    <property type="entry name" value="STABILIN"/>
    <property type="match status" value="1"/>
</dbReference>
<keyword evidence="2" id="KW-0472">Membrane</keyword>
<dbReference type="Proteomes" id="UP000694620">
    <property type="component" value="Chromosome 18"/>
</dbReference>
<evidence type="ECO:0000313" key="6">
    <source>
        <dbReference type="Proteomes" id="UP000694620"/>
    </source>
</evidence>
<organism evidence="5 6">
    <name type="scientific">Erpetoichthys calabaricus</name>
    <name type="common">Rope fish</name>
    <name type="synonym">Calamoichthys calabaricus</name>
    <dbReference type="NCBI Taxonomy" id="27687"/>
    <lineage>
        <taxon>Eukaryota</taxon>
        <taxon>Metazoa</taxon>
        <taxon>Chordata</taxon>
        <taxon>Craniata</taxon>
        <taxon>Vertebrata</taxon>
        <taxon>Euteleostomi</taxon>
        <taxon>Actinopterygii</taxon>
        <taxon>Polypteriformes</taxon>
        <taxon>Polypteridae</taxon>
        <taxon>Erpetoichthys</taxon>
    </lineage>
</organism>
<name>A0A8C4XHP5_ERPCA</name>
<evidence type="ECO:0000256" key="1">
    <source>
        <dbReference type="ARBA" id="ARBA00004370"/>
    </source>
</evidence>
<evidence type="ECO:0000256" key="3">
    <source>
        <dbReference type="ARBA" id="ARBA00023157"/>
    </source>
</evidence>
<dbReference type="AlphaFoldDB" id="A0A8C4XHP5"/>
<keyword evidence="3" id="KW-1015">Disulfide bond</keyword>
<proteinExistence type="predicted"/>
<keyword evidence="4" id="KW-0325">Glycoprotein</keyword>
<evidence type="ECO:0000313" key="5">
    <source>
        <dbReference type="Ensembl" id="ENSECRP00000032825.1"/>
    </source>
</evidence>
<evidence type="ECO:0000256" key="4">
    <source>
        <dbReference type="ARBA" id="ARBA00023180"/>
    </source>
</evidence>
<dbReference type="GO" id="GO:0016020">
    <property type="term" value="C:membrane"/>
    <property type="evidence" value="ECO:0007669"/>
    <property type="project" value="UniProtKB-SubCell"/>
</dbReference>
<accession>A0A8C4XHP5</accession>
<keyword evidence="6" id="KW-1185">Reference proteome</keyword>
<comment type="subcellular location">
    <subcellularLocation>
        <location evidence="1">Membrane</location>
    </subcellularLocation>
</comment>
<reference evidence="5" key="1">
    <citation type="submission" date="2021-06" db="EMBL/GenBank/DDBJ databases">
        <authorList>
            <consortium name="Wellcome Sanger Institute Data Sharing"/>
        </authorList>
    </citation>
    <scope>NUCLEOTIDE SEQUENCE [LARGE SCALE GENOMIC DNA]</scope>
</reference>
<evidence type="ECO:0000256" key="2">
    <source>
        <dbReference type="ARBA" id="ARBA00023136"/>
    </source>
</evidence>
<reference evidence="5" key="3">
    <citation type="submission" date="2025-09" db="UniProtKB">
        <authorList>
            <consortium name="Ensembl"/>
        </authorList>
    </citation>
    <scope>IDENTIFICATION</scope>
</reference>
<dbReference type="PANTHER" id="PTHR24038:SF8">
    <property type="entry name" value="STABILIN-1"/>
    <property type="match status" value="1"/>
</dbReference>
<reference evidence="5" key="2">
    <citation type="submission" date="2025-08" db="UniProtKB">
        <authorList>
            <consortium name="Ensembl"/>
        </authorList>
    </citation>
    <scope>IDENTIFICATION</scope>
</reference>
<protein>
    <submittedName>
        <fullName evidence="5">Uncharacterized protein</fullName>
    </submittedName>
</protein>
<dbReference type="Ensembl" id="ENSECRT00000033548.1">
    <property type="protein sequence ID" value="ENSECRP00000032825.1"/>
    <property type="gene ID" value="ENSECRG00000022235.1"/>
</dbReference>
<dbReference type="GeneTree" id="ENSGT01010000226475"/>
<sequence length="94" mass="10649">MSLVLFWQTLDNHCDLQTVLHLSTPCTSCAASSKVLCPRGFKKTTQDIGLRDCRWFHKTLVLSGCRHNCDKNITENNCCPGFWGSDCIFTYCNV</sequence>